<dbReference type="InterPro" id="IPR006439">
    <property type="entry name" value="HAD-SF_hydro_IA"/>
</dbReference>
<accession>A0A9D2BLV0</accession>
<dbReference type="EMBL" id="DXET01000072">
    <property type="protein sequence ID" value="HIX80891.1"/>
    <property type="molecule type" value="Genomic_DNA"/>
</dbReference>
<dbReference type="PANTHER" id="PTHR18901:SF38">
    <property type="entry name" value="PSEUDOURIDINE-5'-PHOSPHATASE"/>
    <property type="match status" value="1"/>
</dbReference>
<gene>
    <name evidence="1" type="ORF">H9980_02825</name>
</gene>
<name>A0A9D2BLV0_9FIRM</name>
<dbReference type="CDD" id="cd07505">
    <property type="entry name" value="HAD_BPGM-like"/>
    <property type="match status" value="1"/>
</dbReference>
<dbReference type="AlphaFoldDB" id="A0A9D2BLV0"/>
<dbReference type="Gene3D" id="3.40.50.1000">
    <property type="entry name" value="HAD superfamily/HAD-like"/>
    <property type="match status" value="1"/>
</dbReference>
<dbReference type="SFLD" id="SFLDS00003">
    <property type="entry name" value="Haloacid_Dehalogenase"/>
    <property type="match status" value="1"/>
</dbReference>
<dbReference type="PANTHER" id="PTHR18901">
    <property type="entry name" value="2-DEOXYGLUCOSE-6-PHOSPHATE PHOSPHATASE 2"/>
    <property type="match status" value="1"/>
</dbReference>
<dbReference type="InterPro" id="IPR023214">
    <property type="entry name" value="HAD_sf"/>
</dbReference>
<evidence type="ECO:0000313" key="2">
    <source>
        <dbReference type="Proteomes" id="UP000886724"/>
    </source>
</evidence>
<reference evidence="1" key="1">
    <citation type="journal article" date="2021" name="PeerJ">
        <title>Extensive microbial diversity within the chicken gut microbiome revealed by metagenomics and culture.</title>
        <authorList>
            <person name="Gilroy R."/>
            <person name="Ravi A."/>
            <person name="Getino M."/>
            <person name="Pursley I."/>
            <person name="Horton D.L."/>
            <person name="Alikhan N.F."/>
            <person name="Baker D."/>
            <person name="Gharbi K."/>
            <person name="Hall N."/>
            <person name="Watson M."/>
            <person name="Adriaenssens E.M."/>
            <person name="Foster-Nyarko E."/>
            <person name="Jarju S."/>
            <person name="Secka A."/>
            <person name="Antonio M."/>
            <person name="Oren A."/>
            <person name="Chaudhuri R.R."/>
            <person name="La Ragione R."/>
            <person name="Hildebrand F."/>
            <person name="Pallen M.J."/>
        </authorList>
    </citation>
    <scope>NUCLEOTIDE SEQUENCE</scope>
    <source>
        <strain evidence="1">ChiGjej1B1-14440</strain>
    </source>
</reference>
<dbReference type="SFLD" id="SFLDG01129">
    <property type="entry name" value="C1.5:_HAD__Beta-PGM__Phosphata"/>
    <property type="match status" value="1"/>
</dbReference>
<dbReference type="InterPro" id="IPR036412">
    <property type="entry name" value="HAD-like_sf"/>
</dbReference>
<protein>
    <submittedName>
        <fullName evidence="1">HAD family phosphatase</fullName>
    </submittedName>
</protein>
<comment type="caution">
    <text evidence="1">The sequence shown here is derived from an EMBL/GenBank/DDBJ whole genome shotgun (WGS) entry which is preliminary data.</text>
</comment>
<dbReference type="SUPFAM" id="SSF56784">
    <property type="entry name" value="HAD-like"/>
    <property type="match status" value="1"/>
</dbReference>
<dbReference type="GO" id="GO:0016791">
    <property type="term" value="F:phosphatase activity"/>
    <property type="evidence" value="ECO:0007669"/>
    <property type="project" value="TreeGrafter"/>
</dbReference>
<dbReference type="InterPro" id="IPR041492">
    <property type="entry name" value="HAD_2"/>
</dbReference>
<dbReference type="Pfam" id="PF13419">
    <property type="entry name" value="HAD_2"/>
    <property type="match status" value="1"/>
</dbReference>
<proteinExistence type="predicted"/>
<sequence length="212" mass="24375">MIKGYIIDLDGTLLDSMFIWNNIGSRYLLSKNIIPKNDLDKILAPLSINQAIKYISKEYSLNESYQQIYQEINTLLKKRYLTETTLKPGAKDFLIKCVKEQKKLCLLTANTLEITNTILDKYSLSKLFTKIITTEQTDLDKQNGEIYQFAAKQLKLKINECVVIEDAFHAIISAKQAGFTVWAIYDTSNQDKWAQICTISDKYFKNISEMGD</sequence>
<dbReference type="InterPro" id="IPR023198">
    <property type="entry name" value="PGP-like_dom2"/>
</dbReference>
<dbReference type="Gene3D" id="1.10.150.240">
    <property type="entry name" value="Putative phosphatase, domain 2"/>
    <property type="match status" value="1"/>
</dbReference>
<organism evidence="1 2">
    <name type="scientific">Candidatus Erysipelatoclostridium merdavium</name>
    <dbReference type="NCBI Taxonomy" id="2838566"/>
    <lineage>
        <taxon>Bacteria</taxon>
        <taxon>Bacillati</taxon>
        <taxon>Bacillota</taxon>
        <taxon>Erysipelotrichia</taxon>
        <taxon>Erysipelotrichales</taxon>
        <taxon>Erysipelotrichales incertae sedis</taxon>
    </lineage>
</organism>
<dbReference type="NCBIfam" id="TIGR01509">
    <property type="entry name" value="HAD-SF-IA-v3"/>
    <property type="match status" value="1"/>
</dbReference>
<reference evidence="1" key="2">
    <citation type="submission" date="2021-04" db="EMBL/GenBank/DDBJ databases">
        <authorList>
            <person name="Gilroy R."/>
        </authorList>
    </citation>
    <scope>NUCLEOTIDE SEQUENCE</scope>
    <source>
        <strain evidence="1">ChiGjej1B1-14440</strain>
    </source>
</reference>
<dbReference type="PRINTS" id="PR00413">
    <property type="entry name" value="HADHALOGNASE"/>
</dbReference>
<evidence type="ECO:0000313" key="1">
    <source>
        <dbReference type="EMBL" id="HIX80891.1"/>
    </source>
</evidence>
<dbReference type="Proteomes" id="UP000886724">
    <property type="component" value="Unassembled WGS sequence"/>
</dbReference>